<keyword evidence="2" id="KW-1185">Reference proteome</keyword>
<evidence type="ECO:0000313" key="1">
    <source>
        <dbReference type="EMBL" id="CUS37458.1"/>
    </source>
</evidence>
<dbReference type="AlphaFoldDB" id="A0A0S4LQT5"/>
<accession>A0A0S4LQT5</accession>
<dbReference type="STRING" id="1742972.COMA1_40064"/>
<name>A0A0S4LQT5_9BACT</name>
<dbReference type="Proteomes" id="UP000199032">
    <property type="component" value="Unassembled WGS sequence"/>
</dbReference>
<protein>
    <submittedName>
        <fullName evidence="1">Uncharacterized protein</fullName>
    </submittedName>
</protein>
<dbReference type="EMBL" id="CZQA01000010">
    <property type="protein sequence ID" value="CUS37458.1"/>
    <property type="molecule type" value="Genomic_DNA"/>
</dbReference>
<proteinExistence type="predicted"/>
<organism evidence="1 2">
    <name type="scientific">Candidatus Nitrospira nitrosa</name>
    <dbReference type="NCBI Taxonomy" id="1742972"/>
    <lineage>
        <taxon>Bacteria</taxon>
        <taxon>Pseudomonadati</taxon>
        <taxon>Nitrospirota</taxon>
        <taxon>Nitrospiria</taxon>
        <taxon>Nitrospirales</taxon>
        <taxon>Nitrospiraceae</taxon>
        <taxon>Nitrospira</taxon>
    </lineage>
</organism>
<sequence length="35" mass="3770">MLTTTSWPRIERAVDLVATAIESAVPGSYVEVPIP</sequence>
<reference evidence="1 2" key="1">
    <citation type="submission" date="2015-10" db="EMBL/GenBank/DDBJ databases">
        <authorList>
            <person name="Gilbert D.G."/>
        </authorList>
    </citation>
    <scope>NUCLEOTIDE SEQUENCE [LARGE SCALE GENOMIC DNA]</scope>
    <source>
        <strain evidence="1">COMA1</strain>
    </source>
</reference>
<evidence type="ECO:0000313" key="2">
    <source>
        <dbReference type="Proteomes" id="UP000199032"/>
    </source>
</evidence>
<gene>
    <name evidence="1" type="ORF">COMA1_40064</name>
</gene>